<dbReference type="EMBL" id="ADBJ01000008">
    <property type="protein sequence ID" value="EFA85407.1"/>
    <property type="molecule type" value="Genomic_DNA"/>
</dbReference>
<dbReference type="PROSITE" id="PS50089">
    <property type="entry name" value="ZF_RING_2"/>
    <property type="match status" value="1"/>
</dbReference>
<dbReference type="PROSITE" id="PS00518">
    <property type="entry name" value="ZF_RING_1"/>
    <property type="match status" value="1"/>
</dbReference>
<dbReference type="GO" id="GO:0008270">
    <property type="term" value="F:zinc ion binding"/>
    <property type="evidence" value="ECO:0007669"/>
    <property type="project" value="UniProtKB-KW"/>
</dbReference>
<keyword evidence="2 4" id="KW-0863">Zinc-finger</keyword>
<sequence>MEIESNMDYSIQCPECQLDIHSTLFQEHFNRCIGEDENIEQEQQQQEQQQQQQQQQQQSSDNNEDNDQITDNGNGNGSGVIGNLVNMIMSISGVVNNNNVNNSNNDEDDEDMMEIDNKNYDNDEFEEYDEDAFNRTYESNATSPSSTTTTTTTTTTTNNNNSNSNNNEEIAAKDRYTIINVDEGDPVTMDGASSFVLMSNGEFDEEYKSLQLVHQLMEQDRLEKLAKEEEENKRLVLEMLEQERLLHEQSVKESSKDLITQCIKCQKIEEKVEDIIFLDCSHVYCKSCLYSYIMNKINKKDVLSIKCRQCKISDPDATLTSSDIKQVLSDKEYQVYEDASLDEVVTKNKNFTKCPSCNIFMESIVNYGNGKKDGKEYDDNGNELSQEAIRHKNKCRLRCYSCSTFHYECCKKKLVNKWNSSRISFGFMKCALCSQNIVHESLKDELDPILELYDKIKTKGIQRLVSYGPEKGVDLKDPKCKWYKNEELYVMERLSYFPCFKCKKPYFGGEKACGENNVDFKAEELLCGGCSCDGKDNCEKHGKDYIEYKCKFCCNTSVFFCWGKTHFCDDCHKKSTEMVRTPRADLPKCTCGNIHPLNGEEHCYGCSICRINQA</sequence>
<keyword evidence="3" id="KW-0862">Zinc</keyword>
<evidence type="ECO:0000256" key="1">
    <source>
        <dbReference type="ARBA" id="ARBA00022723"/>
    </source>
</evidence>
<feature type="region of interest" description="Disordered" evidence="5">
    <location>
        <begin position="39"/>
        <end position="81"/>
    </location>
</feature>
<dbReference type="InParanoid" id="D3AZM8"/>
<dbReference type="RefSeq" id="XP_020437516.1">
    <property type="nucleotide sequence ID" value="XM_020573399.1"/>
</dbReference>
<dbReference type="AlphaFoldDB" id="D3AZM8"/>
<proteinExistence type="predicted"/>
<keyword evidence="8" id="KW-1185">Reference proteome</keyword>
<accession>D3AZM8</accession>
<dbReference type="Gene3D" id="3.30.40.10">
    <property type="entry name" value="Zinc/RING finger domain, C3HC4 (zinc finger)"/>
    <property type="match status" value="1"/>
</dbReference>
<dbReference type="GO" id="GO:0061630">
    <property type="term" value="F:ubiquitin protein ligase activity"/>
    <property type="evidence" value="ECO:0007669"/>
    <property type="project" value="TreeGrafter"/>
</dbReference>
<dbReference type="InterPro" id="IPR013083">
    <property type="entry name" value="Znf_RING/FYVE/PHD"/>
</dbReference>
<comment type="caution">
    <text evidence="7">The sequence shown here is derived from an EMBL/GenBank/DDBJ whole genome shotgun (WGS) entry which is preliminary data.</text>
</comment>
<name>D3AZM8_HETP5</name>
<evidence type="ECO:0000313" key="7">
    <source>
        <dbReference type="EMBL" id="EFA85407.1"/>
    </source>
</evidence>
<dbReference type="InterPro" id="IPR017907">
    <property type="entry name" value="Znf_RING_CS"/>
</dbReference>
<dbReference type="PANTHER" id="PTHR45943:SF2">
    <property type="entry name" value="RING-TYPE DOMAIN-CONTAINING PROTEIN"/>
    <property type="match status" value="1"/>
</dbReference>
<dbReference type="InterPro" id="IPR001841">
    <property type="entry name" value="Znf_RING"/>
</dbReference>
<dbReference type="OMA" id="CCNIATY"/>
<dbReference type="GO" id="GO:0005634">
    <property type="term" value="C:nucleus"/>
    <property type="evidence" value="ECO:0007669"/>
    <property type="project" value="TreeGrafter"/>
</dbReference>
<keyword evidence="1" id="KW-0479">Metal-binding</keyword>
<gene>
    <name evidence="7" type="ORF">PPL_02410</name>
</gene>
<evidence type="ECO:0000256" key="5">
    <source>
        <dbReference type="SAM" id="MobiDB-lite"/>
    </source>
</evidence>
<evidence type="ECO:0000256" key="2">
    <source>
        <dbReference type="ARBA" id="ARBA00022771"/>
    </source>
</evidence>
<dbReference type="STRING" id="670386.D3AZM8"/>
<feature type="compositionally biased region" description="Low complexity" evidence="5">
    <location>
        <begin position="139"/>
        <end position="167"/>
    </location>
</feature>
<dbReference type="GO" id="GO:0005886">
    <property type="term" value="C:plasma membrane"/>
    <property type="evidence" value="ECO:0007669"/>
    <property type="project" value="TreeGrafter"/>
</dbReference>
<reference evidence="7 8" key="1">
    <citation type="journal article" date="2011" name="Genome Res.">
        <title>Phylogeny-wide analysis of social amoeba genomes highlights ancient origins for complex intercellular communication.</title>
        <authorList>
            <person name="Heidel A.J."/>
            <person name="Lawal H.M."/>
            <person name="Felder M."/>
            <person name="Schilde C."/>
            <person name="Helps N.R."/>
            <person name="Tunggal B."/>
            <person name="Rivero F."/>
            <person name="John U."/>
            <person name="Schleicher M."/>
            <person name="Eichinger L."/>
            <person name="Platzer M."/>
            <person name="Noegel A.A."/>
            <person name="Schaap P."/>
            <person name="Gloeckner G."/>
        </authorList>
    </citation>
    <scope>NUCLEOTIDE SEQUENCE [LARGE SCALE GENOMIC DNA]</scope>
    <source>
        <strain evidence="8">ATCC 26659 / Pp 5 / PN500</strain>
    </source>
</reference>
<dbReference type="SUPFAM" id="SSF57850">
    <property type="entry name" value="RING/U-box"/>
    <property type="match status" value="1"/>
</dbReference>
<evidence type="ECO:0000313" key="8">
    <source>
        <dbReference type="Proteomes" id="UP000001396"/>
    </source>
</evidence>
<dbReference type="FunCoup" id="D3AZM8">
    <property type="interactions" value="2"/>
</dbReference>
<dbReference type="GeneID" id="31357935"/>
<evidence type="ECO:0000256" key="3">
    <source>
        <dbReference type="ARBA" id="ARBA00022833"/>
    </source>
</evidence>
<dbReference type="Proteomes" id="UP000001396">
    <property type="component" value="Unassembled WGS sequence"/>
</dbReference>
<feature type="domain" description="RING-type" evidence="6">
    <location>
        <begin position="262"/>
        <end position="311"/>
    </location>
</feature>
<feature type="region of interest" description="Disordered" evidence="5">
    <location>
        <begin position="136"/>
        <end position="169"/>
    </location>
</feature>
<dbReference type="PANTHER" id="PTHR45943">
    <property type="entry name" value="E3 UBIQUITIN-PROTEIN LIGASE MYCBP2"/>
    <property type="match status" value="1"/>
</dbReference>
<evidence type="ECO:0000256" key="4">
    <source>
        <dbReference type="PROSITE-ProRule" id="PRU00175"/>
    </source>
</evidence>
<evidence type="ECO:0000259" key="6">
    <source>
        <dbReference type="PROSITE" id="PS50089"/>
    </source>
</evidence>
<organism evidence="7 8">
    <name type="scientific">Heterostelium pallidum (strain ATCC 26659 / Pp 5 / PN500)</name>
    <name type="common">Cellular slime mold</name>
    <name type="synonym">Polysphondylium pallidum</name>
    <dbReference type="NCBI Taxonomy" id="670386"/>
    <lineage>
        <taxon>Eukaryota</taxon>
        <taxon>Amoebozoa</taxon>
        <taxon>Evosea</taxon>
        <taxon>Eumycetozoa</taxon>
        <taxon>Dictyostelia</taxon>
        <taxon>Acytosteliales</taxon>
        <taxon>Acytosteliaceae</taxon>
        <taxon>Heterostelium</taxon>
    </lineage>
</organism>
<protein>
    <recommendedName>
        <fullName evidence="6">RING-type domain-containing protein</fullName>
    </recommendedName>
</protein>
<feature type="compositionally biased region" description="Low complexity" evidence="5">
    <location>
        <begin position="41"/>
        <end position="61"/>
    </location>
</feature>